<gene>
    <name evidence="1" type="ORF">L1987_23060</name>
</gene>
<dbReference type="Proteomes" id="UP001056120">
    <property type="component" value="Linkage Group LG08"/>
</dbReference>
<organism evidence="1 2">
    <name type="scientific">Smallanthus sonchifolius</name>
    <dbReference type="NCBI Taxonomy" id="185202"/>
    <lineage>
        <taxon>Eukaryota</taxon>
        <taxon>Viridiplantae</taxon>
        <taxon>Streptophyta</taxon>
        <taxon>Embryophyta</taxon>
        <taxon>Tracheophyta</taxon>
        <taxon>Spermatophyta</taxon>
        <taxon>Magnoliopsida</taxon>
        <taxon>eudicotyledons</taxon>
        <taxon>Gunneridae</taxon>
        <taxon>Pentapetalae</taxon>
        <taxon>asterids</taxon>
        <taxon>campanulids</taxon>
        <taxon>Asterales</taxon>
        <taxon>Asteraceae</taxon>
        <taxon>Asteroideae</taxon>
        <taxon>Heliantheae alliance</taxon>
        <taxon>Millerieae</taxon>
        <taxon>Smallanthus</taxon>
    </lineage>
</organism>
<evidence type="ECO:0000313" key="1">
    <source>
        <dbReference type="EMBL" id="KAI3807136.1"/>
    </source>
</evidence>
<evidence type="ECO:0000313" key="2">
    <source>
        <dbReference type="Proteomes" id="UP001056120"/>
    </source>
</evidence>
<sequence length="2556" mass="291656">MHTRYSGRSSPLNFDPEIERTARHNRIIHRTNLASSSQPNPSPEMVNPNVPPLNFEDQFDPPPYNNPPPNQPPLNDPQNPNPPSSRAQTNTDRHTVDNDSVHGTFGTGVRVQRWDDGWNGYDPHQGQPQNMYENPPPNYMNQEHQINYGGYGFPQQQPQGYPPQPHGFYRPPMPQMQGPNYEPGIPMPPPHNMGVPRNYNQGMMHAQAANNYFQPALTTNASPVVTPVRNGRSFEVRPAVLTSMPTFHGRATEEPYPHLQSFEQFCQVTGLQGFTPDEVKLILFSFSLKDRAKEWFDSLPSASIYTWADLQQKFLEEFYTMKKTNEARANIRNFKQKGGELFHESFTRFKDMLRKCPHHGINMWELLVAFYDGMSSEDIRDINSQSNGTFLYNHVQVDWDLLERMCANSKRLEQSNKRSKHETVNGAATQMTDEQLEAMAQKVAKIAGLGKENTSAPTGSVYHVCGVCGDLGHKSSQCQQQQGGQQGGPTEEVNQVHGDMNSNTYHPGLRNHPNFRYGNASNQMNPNFQPANNRSYPQAFDRQQYQQANYQKPYYGNQQQGGGQNNRQQAPPANQQAGSSTNSEGSKIDQLVEMMKEMRKENDIRDKAFVALNKQVGQIAEQLSQRPPGTLPSDTQVNPAHQSSSQKNAQVNQVITLRSGKEVNNNVTPPPPFVEGIVEDVNESAESDSEEPVIASKPVLNNNSPSENVVNKAPFPSALVPAYARYLKDLCTQKRQPRLPKKLDVNVQVSAILSGALPPKLDDPGTPLISIQIGDFKSERALLDLGASISILPGSLYDQFDFGPLKKVDTTVVLADLTPKLPRGVLTDVLVKVGEFYYPVDFLVLDYVSGIQGRQPDVILGRPFLATAHAIIDCVSGTIDMTFGNWKMRLNMFTNVTNPPVCDTCFMADIVDRCVPCYEPLVSKENISDDCSVFDRVEREHMQELIEAEREVELKAAQENRPPWSCHQEKLPDKWNKELKPSLVEPPQLELKELPSHLKYAFLGKEKTLPVIVASDLTEDQEKELLKVLVAHKSAIGWTIADLKGISPSVVMHKIITEPDAKPARDTQRRLNPNMREVVKKEVLRWLDAGIVYPISDSTWVSPTQTVPKKAGIQVIKRENGEELATRPVTGWRVCIDYRKLNAATSKDHFPLPFIDQIIERLSGQKFFCFLDGYSGYNQIAIHPDDQHKTTFTCPYGTFAFRRMPFGLCNAPATFQRCMMSIFSDMVGENLEIFMDDFSIFGMSFEKCLDQLTKVLKRCVERNLVLSWEKSHFMVREGVVLGHVVSERGMEVDRAKVNVISTLPPPTNVKGVRSFLGHAGFYRRFIKSFSVISKPLCNLLLKDTTFTFDDECLKSFETLKKLLVEAPVLQSPDWSSPFEIMCDASDVALGAVLGQRIDKKPVVIYYASKTLSEAQLNYTTTEKEFLAVVYALDKFHSYLWGSKVIIYTDHSAVRYLMEKKDAKPRLIRWILLLQEFNLEIRDKKGSENVVADHLSRLPTLNNGIPSEINDTFPDEQLFSVTKLPWFADLVNYLDAGVIPSFWSAQKRRHFLVQVRHYVWDAPDLFKVGADQILRRCIPEEEVQSVLAHAHSSACGGHLSGKKTAYRVLSCGLFWPTLFKDATNYVKCCVKCQQLGGIAKRDEMPMNPILIVNIFDVWGIDFMGPFPISFGKVYILVAVDYVSKWVEAIATKTNDHAVVCEFVRTHIFSRFGVPRVIISDGGTHFKNFNFGKLLKKYGVDHRIATPYHPQTSGQVEVSNRQIKEILQKTVRADRKDWSKKLDDALWAYRTAYKTPIGTTPYRLVYGKGCHLPLEIAHRALWAMTALNLEYDDAGKERRLELCELEELREEAYDTAAAYKTKMKVVHDAKLRKRSFEVGQKVWLFNSRLKLFPGKLKSKWSGPFVIVRIGHYGDIEIESMKDQTKQVVNGHRLKPYLDATDINKESMEVFYCEAKCGEDQSPAEKVCSLCSLCNVHGLLRWFVLNTCLAKERERLVSIGSSSHSEEPPMRRQRTDDSSEEDSPDREQKPILGSGPLSDMPSGWQLELFQDKMNELASKQLGFICERVITRRDFEPFGIVKYFQDVGWEAVMGFDEMKINKVYMDPIEEWMGTLQLVKGNNYPKSMSLVGTVGGVTVTMSRDTLKHVARFDTKASNQYIYPAFDLIYERPIEHPSWNRMVEAIFEPGRGSVMSRNDLKKEAKLLLMFLNTNVMPRRGDKTSVRHSEVPILYSLLMGTPKISFRHLAMMNIWEARNNKEKKVIPHCKLIQALFRWNKLFDGEFDWEYTSKREVAYEISKLKRLQWDYKQSERYHRLVDMATDRVWDVLKADARPLRRGERDVFNSEGAMEDVHMGGENEESDDDDQTIARIVRRSRGEGSSQRSHQPPQYTFQDRGTPWGVVDDDMGRILNDARPAGWRDWPPYARVMFDQDTQNSELQRRETQRLYDRSEHWNRLHAYNTQREINHNFDDAQQRRMHDEWHRGEQVVQHPPVIDYTALDPYDGSVRYPQPQVHHSEWLNPYQDQQQQQDRGDGTPSVFDFSAIEETMTSIFGPQQPRYF</sequence>
<dbReference type="EMBL" id="CM042025">
    <property type="protein sequence ID" value="KAI3807136.1"/>
    <property type="molecule type" value="Genomic_DNA"/>
</dbReference>
<name>A0ACB9II13_9ASTR</name>
<reference evidence="2" key="1">
    <citation type="journal article" date="2022" name="Mol. Ecol. Resour.">
        <title>The genomes of chicory, endive, great burdock and yacon provide insights into Asteraceae palaeo-polyploidization history and plant inulin production.</title>
        <authorList>
            <person name="Fan W."/>
            <person name="Wang S."/>
            <person name="Wang H."/>
            <person name="Wang A."/>
            <person name="Jiang F."/>
            <person name="Liu H."/>
            <person name="Zhao H."/>
            <person name="Xu D."/>
            <person name="Zhang Y."/>
        </authorList>
    </citation>
    <scope>NUCLEOTIDE SEQUENCE [LARGE SCALE GENOMIC DNA]</scope>
    <source>
        <strain evidence="2">cv. Yunnan</strain>
    </source>
</reference>
<comment type="caution">
    <text evidence="1">The sequence shown here is derived from an EMBL/GenBank/DDBJ whole genome shotgun (WGS) entry which is preliminary data.</text>
</comment>
<reference evidence="1 2" key="2">
    <citation type="journal article" date="2022" name="Mol. Ecol. Resour.">
        <title>The genomes of chicory, endive, great burdock and yacon provide insights into Asteraceae paleo-polyploidization history and plant inulin production.</title>
        <authorList>
            <person name="Fan W."/>
            <person name="Wang S."/>
            <person name="Wang H."/>
            <person name="Wang A."/>
            <person name="Jiang F."/>
            <person name="Liu H."/>
            <person name="Zhao H."/>
            <person name="Xu D."/>
            <person name="Zhang Y."/>
        </authorList>
    </citation>
    <scope>NUCLEOTIDE SEQUENCE [LARGE SCALE GENOMIC DNA]</scope>
    <source>
        <strain evidence="2">cv. Yunnan</strain>
        <tissue evidence="1">Leaves</tissue>
    </source>
</reference>
<proteinExistence type="predicted"/>
<accession>A0ACB9II13</accession>
<protein>
    <submittedName>
        <fullName evidence="1">Uncharacterized protein</fullName>
    </submittedName>
</protein>
<keyword evidence="2" id="KW-1185">Reference proteome</keyword>